<reference evidence="1 2" key="1">
    <citation type="journal article" date="2018" name="Front. Plant Sci.">
        <title>Red Clover (Trifolium pratense) and Zigzag Clover (T. medium) - A Picture of Genomic Similarities and Differences.</title>
        <authorList>
            <person name="Dluhosova J."/>
            <person name="Istvanek J."/>
            <person name="Nedelnik J."/>
            <person name="Repkova J."/>
        </authorList>
    </citation>
    <scope>NUCLEOTIDE SEQUENCE [LARGE SCALE GENOMIC DNA]</scope>
    <source>
        <strain evidence="2">cv. 10/8</strain>
        <tissue evidence="1">Leaf</tissue>
    </source>
</reference>
<dbReference type="Proteomes" id="UP000265520">
    <property type="component" value="Unassembled WGS sequence"/>
</dbReference>
<name>A0A392V6C8_9FABA</name>
<protein>
    <submittedName>
        <fullName evidence="1">Plant organelle RNA recognition domain protein</fullName>
    </submittedName>
</protein>
<feature type="non-terminal residue" evidence="1">
    <location>
        <position position="1"/>
    </location>
</feature>
<comment type="caution">
    <text evidence="1">The sequence shown here is derived from an EMBL/GenBank/DDBJ whole genome shotgun (WGS) entry which is preliminary data.</text>
</comment>
<organism evidence="1 2">
    <name type="scientific">Trifolium medium</name>
    <dbReference type="NCBI Taxonomy" id="97028"/>
    <lineage>
        <taxon>Eukaryota</taxon>
        <taxon>Viridiplantae</taxon>
        <taxon>Streptophyta</taxon>
        <taxon>Embryophyta</taxon>
        <taxon>Tracheophyta</taxon>
        <taxon>Spermatophyta</taxon>
        <taxon>Magnoliopsida</taxon>
        <taxon>eudicotyledons</taxon>
        <taxon>Gunneridae</taxon>
        <taxon>Pentapetalae</taxon>
        <taxon>rosids</taxon>
        <taxon>fabids</taxon>
        <taxon>Fabales</taxon>
        <taxon>Fabaceae</taxon>
        <taxon>Papilionoideae</taxon>
        <taxon>50 kb inversion clade</taxon>
        <taxon>NPAAA clade</taxon>
        <taxon>Hologalegina</taxon>
        <taxon>IRL clade</taxon>
        <taxon>Trifolieae</taxon>
        <taxon>Trifolium</taxon>
    </lineage>
</organism>
<evidence type="ECO:0000313" key="2">
    <source>
        <dbReference type="Proteomes" id="UP000265520"/>
    </source>
</evidence>
<evidence type="ECO:0000313" key="1">
    <source>
        <dbReference type="EMBL" id="MCI83777.1"/>
    </source>
</evidence>
<sequence length="41" mass="4712">HVVKPSLDEVEFLELVSWNPDWAITELEKKNMKMLEVEGGA</sequence>
<proteinExistence type="predicted"/>
<keyword evidence="2" id="KW-1185">Reference proteome</keyword>
<accession>A0A392V6C8</accession>
<dbReference type="EMBL" id="LXQA011075232">
    <property type="protein sequence ID" value="MCI83777.1"/>
    <property type="molecule type" value="Genomic_DNA"/>
</dbReference>
<dbReference type="AlphaFoldDB" id="A0A392V6C8"/>